<organism evidence="4">
    <name type="scientific">freshwater metagenome</name>
    <dbReference type="NCBI Taxonomy" id="449393"/>
    <lineage>
        <taxon>unclassified sequences</taxon>
        <taxon>metagenomes</taxon>
        <taxon>ecological metagenomes</taxon>
    </lineage>
</organism>
<feature type="domain" description="Ppx/GppA phosphatase C-terminal" evidence="3">
    <location>
        <begin position="333"/>
        <end position="485"/>
    </location>
</feature>
<dbReference type="Pfam" id="PF21447">
    <property type="entry name" value="Ppx-GppA_III"/>
    <property type="match status" value="1"/>
</dbReference>
<dbReference type="InterPro" id="IPR003695">
    <property type="entry name" value="Ppx_GppA_N"/>
</dbReference>
<evidence type="ECO:0000256" key="1">
    <source>
        <dbReference type="ARBA" id="ARBA00022801"/>
    </source>
</evidence>
<name>A0A6J6T861_9ZZZZ</name>
<keyword evidence="1" id="KW-0378">Hydrolase</keyword>
<dbReference type="Pfam" id="PF02541">
    <property type="entry name" value="Ppx-GppA"/>
    <property type="match status" value="1"/>
</dbReference>
<sequence>MTIRRRAAPDRTGSDVRAAIDIGTNSIHMVVARVDPAGGFEVLTREKESVRLGHGPGEMSELAFDAIDRGIAALQRMRLVSDAYDASVHAVATSAVREATNREVFLRRARDEAGIDIEIIAGVEEARLIHLGVLQAVPVFDRLHLVVDIGGGSTEFVIGKSGTELLARSLKLGAIRVTERFFADGIIRARSVRDCREYLRAYLAPLVREVAERGFEVAVGSSGTINAIAAMSEQRAGRDTARGVNNVKFTRDDLAAVLDDILTARNSTERAALAGLDAKRSDIIVGGALLLEQIFNELHISEMVTSEFALREGVLLNTMGTQSSNAFHHLSNIRREGVQRVRDLFERDSAHVEHSTDLALQLFDGTAQLHHLGTDARDLLEAGGVLHNVGLFISHSAHHKHSSYVIRNTDQLVGFSQREIEIMALLARYHRKSTPSMRHGEYAGLREADQNIVRVLAGLLRVGIALDRSHASGVTDVRCRMLADERLVIEAVVRKGHDPSLEIYTADQRKDLLSAALGQTIEIATS</sequence>
<evidence type="ECO:0000259" key="3">
    <source>
        <dbReference type="Pfam" id="PF21447"/>
    </source>
</evidence>
<dbReference type="EMBL" id="CAFBMH010000027">
    <property type="protein sequence ID" value="CAB4903649.1"/>
    <property type="molecule type" value="Genomic_DNA"/>
</dbReference>
<evidence type="ECO:0000313" key="5">
    <source>
        <dbReference type="EMBL" id="CAB4814269.1"/>
    </source>
</evidence>
<evidence type="ECO:0000313" key="6">
    <source>
        <dbReference type="EMBL" id="CAB4903649.1"/>
    </source>
</evidence>
<evidence type="ECO:0000313" key="4">
    <source>
        <dbReference type="EMBL" id="CAB4742519.1"/>
    </source>
</evidence>
<dbReference type="CDD" id="cd24006">
    <property type="entry name" value="ASKHA_NBD_PPX_GppA"/>
    <property type="match status" value="1"/>
</dbReference>
<reference evidence="4" key="1">
    <citation type="submission" date="2020-05" db="EMBL/GenBank/DDBJ databases">
        <authorList>
            <person name="Chiriac C."/>
            <person name="Salcher M."/>
            <person name="Ghai R."/>
            <person name="Kavagutti S V."/>
        </authorList>
    </citation>
    <scope>NUCLEOTIDE SEQUENCE</scope>
</reference>
<dbReference type="Gene3D" id="3.30.420.40">
    <property type="match status" value="1"/>
</dbReference>
<dbReference type="PANTHER" id="PTHR30005">
    <property type="entry name" value="EXOPOLYPHOSPHATASE"/>
    <property type="match status" value="1"/>
</dbReference>
<dbReference type="EMBL" id="CAFABA010000005">
    <property type="protein sequence ID" value="CAB4814269.1"/>
    <property type="molecule type" value="Genomic_DNA"/>
</dbReference>
<dbReference type="AlphaFoldDB" id="A0A6J6T861"/>
<dbReference type="GO" id="GO:0016462">
    <property type="term" value="F:pyrophosphatase activity"/>
    <property type="evidence" value="ECO:0007669"/>
    <property type="project" value="TreeGrafter"/>
</dbReference>
<dbReference type="InterPro" id="IPR050273">
    <property type="entry name" value="GppA/Ppx_hydrolase"/>
</dbReference>
<feature type="domain" description="Ppx/GppA phosphatase N-terminal" evidence="2">
    <location>
        <begin position="30"/>
        <end position="320"/>
    </location>
</feature>
<dbReference type="SUPFAM" id="SSF109604">
    <property type="entry name" value="HD-domain/PDEase-like"/>
    <property type="match status" value="1"/>
</dbReference>
<evidence type="ECO:0000259" key="2">
    <source>
        <dbReference type="Pfam" id="PF02541"/>
    </source>
</evidence>
<proteinExistence type="predicted"/>
<dbReference type="PIRSF" id="PIRSF001267">
    <property type="entry name" value="Pyrophosphatase_GppA_Ppx"/>
    <property type="match status" value="1"/>
</dbReference>
<dbReference type="Gene3D" id="3.30.420.150">
    <property type="entry name" value="Exopolyphosphatase. Domain 2"/>
    <property type="match status" value="1"/>
</dbReference>
<protein>
    <submittedName>
        <fullName evidence="4">Unannotated protein</fullName>
    </submittedName>
</protein>
<dbReference type="Gene3D" id="1.10.3210.10">
    <property type="entry name" value="Hypothetical protein af1432"/>
    <property type="match status" value="1"/>
</dbReference>
<accession>A0A6J6T861</accession>
<dbReference type="InterPro" id="IPR030673">
    <property type="entry name" value="PyroPPase_GppA_Ppx"/>
</dbReference>
<dbReference type="EMBL" id="CAEZYR010000040">
    <property type="protein sequence ID" value="CAB4742519.1"/>
    <property type="molecule type" value="Genomic_DNA"/>
</dbReference>
<gene>
    <name evidence="4" type="ORF">UFOPK2754_01273</name>
    <name evidence="5" type="ORF">UFOPK3139_00236</name>
    <name evidence="6" type="ORF">UFOPK3543_01005</name>
</gene>
<dbReference type="InterPro" id="IPR043129">
    <property type="entry name" value="ATPase_NBD"/>
</dbReference>
<dbReference type="PANTHER" id="PTHR30005:SF0">
    <property type="entry name" value="RETROGRADE REGULATION PROTEIN 2"/>
    <property type="match status" value="1"/>
</dbReference>
<dbReference type="SUPFAM" id="SSF53067">
    <property type="entry name" value="Actin-like ATPase domain"/>
    <property type="match status" value="2"/>
</dbReference>
<dbReference type="InterPro" id="IPR048950">
    <property type="entry name" value="Ppx_GppA_C"/>
</dbReference>